<evidence type="ECO:0000256" key="3">
    <source>
        <dbReference type="ARBA" id="ARBA00022741"/>
    </source>
</evidence>
<dbReference type="HAMAP" id="MF_00235">
    <property type="entry name" value="Adenylate_kinase_Adk"/>
    <property type="match status" value="1"/>
</dbReference>
<dbReference type="InterPro" id="IPR036193">
    <property type="entry name" value="ADK_active_lid_dom_sf"/>
</dbReference>
<feature type="domain" description="Adenylate kinase active site lid" evidence="7">
    <location>
        <begin position="219"/>
        <end position="266"/>
    </location>
</feature>
<feature type="transmembrane region" description="Helical" evidence="6">
    <location>
        <begin position="53"/>
        <end position="75"/>
    </location>
</feature>
<dbReference type="PRINTS" id="PR00094">
    <property type="entry name" value="ADENYLTKNASE"/>
</dbReference>
<dbReference type="Gene3D" id="3.40.50.300">
    <property type="entry name" value="P-loop containing nucleotide triphosphate hydrolases"/>
    <property type="match status" value="1"/>
</dbReference>
<evidence type="ECO:0000256" key="1">
    <source>
        <dbReference type="ARBA" id="ARBA00007220"/>
    </source>
</evidence>
<accession>A0A1Q9CGE4</accession>
<dbReference type="GO" id="GO:0005524">
    <property type="term" value="F:ATP binding"/>
    <property type="evidence" value="ECO:0007669"/>
    <property type="project" value="InterPro"/>
</dbReference>
<dbReference type="Proteomes" id="UP000186817">
    <property type="component" value="Unassembled WGS sequence"/>
</dbReference>
<dbReference type="InterPro" id="IPR033690">
    <property type="entry name" value="Adenylat_kinase_CS"/>
</dbReference>
<evidence type="ECO:0000256" key="6">
    <source>
        <dbReference type="SAM" id="Phobius"/>
    </source>
</evidence>
<keyword evidence="6" id="KW-0812">Transmembrane</keyword>
<comment type="similarity">
    <text evidence="1 5">Belongs to the adenylate kinase family.</text>
</comment>
<dbReference type="CDD" id="cd01428">
    <property type="entry name" value="ADK"/>
    <property type="match status" value="1"/>
</dbReference>
<reference evidence="8 9" key="1">
    <citation type="submission" date="2016-02" db="EMBL/GenBank/DDBJ databases">
        <title>Genome analysis of coral dinoflagellate symbionts highlights evolutionary adaptations to a symbiotic lifestyle.</title>
        <authorList>
            <person name="Aranda M."/>
            <person name="Li Y."/>
            <person name="Liew Y.J."/>
            <person name="Baumgarten S."/>
            <person name="Simakov O."/>
            <person name="Wilson M."/>
            <person name="Piel J."/>
            <person name="Ashoor H."/>
            <person name="Bougouffa S."/>
            <person name="Bajic V.B."/>
            <person name="Ryu T."/>
            <person name="Ravasi T."/>
            <person name="Bayer T."/>
            <person name="Micklem G."/>
            <person name="Kim H."/>
            <person name="Bhak J."/>
            <person name="Lajeunesse T.C."/>
            <person name="Voolstra C.R."/>
        </authorList>
    </citation>
    <scope>NUCLEOTIDE SEQUENCE [LARGE SCALE GENOMIC DNA]</scope>
    <source>
        <strain evidence="8 9">CCMP2467</strain>
    </source>
</reference>
<dbReference type="SUPFAM" id="SSF52540">
    <property type="entry name" value="P-loop containing nucleoside triphosphate hydrolases"/>
    <property type="match status" value="1"/>
</dbReference>
<protein>
    <submittedName>
        <fullName evidence="8">Adenylate kinase B</fullName>
    </submittedName>
</protein>
<gene>
    <name evidence="8" type="primary">ADK-B</name>
    <name evidence="8" type="ORF">AK812_SmicGene37409</name>
</gene>
<evidence type="ECO:0000259" key="7">
    <source>
        <dbReference type="Pfam" id="PF05191"/>
    </source>
</evidence>
<proteinExistence type="inferred from homology"/>
<organism evidence="8 9">
    <name type="scientific">Symbiodinium microadriaticum</name>
    <name type="common">Dinoflagellate</name>
    <name type="synonym">Zooxanthella microadriatica</name>
    <dbReference type="NCBI Taxonomy" id="2951"/>
    <lineage>
        <taxon>Eukaryota</taxon>
        <taxon>Sar</taxon>
        <taxon>Alveolata</taxon>
        <taxon>Dinophyceae</taxon>
        <taxon>Suessiales</taxon>
        <taxon>Symbiodiniaceae</taxon>
        <taxon>Symbiodinium</taxon>
    </lineage>
</organism>
<name>A0A1Q9CGE4_SYMMI</name>
<dbReference type="GO" id="GO:0004017">
    <property type="term" value="F:AMP kinase activity"/>
    <property type="evidence" value="ECO:0007669"/>
    <property type="project" value="InterPro"/>
</dbReference>
<keyword evidence="3" id="KW-0547">Nucleotide-binding</keyword>
<dbReference type="AlphaFoldDB" id="A0A1Q9CGE4"/>
<dbReference type="PANTHER" id="PTHR23359">
    <property type="entry name" value="NUCLEOTIDE KINASE"/>
    <property type="match status" value="1"/>
</dbReference>
<comment type="caution">
    <text evidence="8">The sequence shown here is derived from an EMBL/GenBank/DDBJ whole genome shotgun (WGS) entry which is preliminary data.</text>
</comment>
<evidence type="ECO:0000256" key="5">
    <source>
        <dbReference type="RuleBase" id="RU003330"/>
    </source>
</evidence>
<dbReference type="SUPFAM" id="SSF57774">
    <property type="entry name" value="Microbial and mitochondrial ADK, insert 'zinc finger' domain"/>
    <property type="match status" value="1"/>
</dbReference>
<dbReference type="InterPro" id="IPR027417">
    <property type="entry name" value="P-loop_NTPase"/>
</dbReference>
<evidence type="ECO:0000256" key="4">
    <source>
        <dbReference type="ARBA" id="ARBA00022777"/>
    </source>
</evidence>
<dbReference type="EMBL" id="LSRX01001233">
    <property type="protein sequence ID" value="OLP81994.1"/>
    <property type="molecule type" value="Genomic_DNA"/>
</dbReference>
<evidence type="ECO:0000256" key="2">
    <source>
        <dbReference type="ARBA" id="ARBA00022679"/>
    </source>
</evidence>
<keyword evidence="4 5" id="KW-0418">Kinase</keyword>
<dbReference type="Pfam" id="PF00406">
    <property type="entry name" value="ADK"/>
    <property type="match status" value="1"/>
</dbReference>
<keyword evidence="2 5" id="KW-0808">Transferase</keyword>
<keyword evidence="6" id="KW-0472">Membrane</keyword>
<dbReference type="InterPro" id="IPR006259">
    <property type="entry name" value="Adenyl_kin_sub"/>
</dbReference>
<dbReference type="Pfam" id="PF05191">
    <property type="entry name" value="ADK_lid"/>
    <property type="match status" value="1"/>
</dbReference>
<sequence>MFRSVFRGRTLRAAAAAGAAGATGAAGLALWAPQERKHKSGPLTAPLRCETDAAALGAAVLGGLALGGAGGYFFGKSQAEARTERYEKYWPRKIMMLFGAPGAGKGTQGPKIVETLDVPQLSTGDMLREAVANGTEVGKKAKAIMSSGGLVSDDIVIGIIADRIKEPDCKAGFILDGFPRTLAQAKALDTMLAKSGENVSLILEFAVDPKMLEERICGRWMHKASGRSYHVRSCPPKSMKLGADGKPVPETMKDDITGEALYQRSDDTAEALKTRLDAYKNQTLPILEHYKDKGIVKQVDGGKGITEVWAEAVRRLLNGAEVRAAVSAQAWYDGFPEATRDTIFMFHVECLVWWTAWEHLFSRMLRTFYEAANGSTLCQAMSGTLAYSSQAGSSHFKCTGVEGAYEQTDKRACVVDVSGDRGVEHYFTNTLFELTEAGVLRVFGGRLEACCQVDDGLAWGLACRI</sequence>
<dbReference type="InterPro" id="IPR000850">
    <property type="entry name" value="Adenylat/UMP-CMP_kin"/>
</dbReference>
<dbReference type="NCBIfam" id="TIGR01351">
    <property type="entry name" value="adk"/>
    <property type="match status" value="1"/>
</dbReference>
<keyword evidence="9" id="KW-1185">Reference proteome</keyword>
<dbReference type="FunFam" id="3.40.50.300:FF:000106">
    <property type="entry name" value="Adenylate kinase mitochondrial"/>
    <property type="match status" value="1"/>
</dbReference>
<dbReference type="OrthoDB" id="439792at2759"/>
<dbReference type="InterPro" id="IPR007862">
    <property type="entry name" value="Adenylate_kinase_lid-dom"/>
</dbReference>
<keyword evidence="6" id="KW-1133">Transmembrane helix</keyword>
<dbReference type="PROSITE" id="PS00113">
    <property type="entry name" value="ADENYLATE_KINASE"/>
    <property type="match status" value="1"/>
</dbReference>
<evidence type="ECO:0000313" key="8">
    <source>
        <dbReference type="EMBL" id="OLP81994.1"/>
    </source>
</evidence>
<dbReference type="NCBIfam" id="NF001381">
    <property type="entry name" value="PRK00279.1-3"/>
    <property type="match status" value="1"/>
</dbReference>
<evidence type="ECO:0000313" key="9">
    <source>
        <dbReference type="Proteomes" id="UP000186817"/>
    </source>
</evidence>